<reference evidence="9" key="1">
    <citation type="submission" date="2022-08" db="EMBL/GenBank/DDBJ databases">
        <authorList>
            <consortium name="DOE Joint Genome Institute"/>
            <person name="Min B."/>
            <person name="Riley R."/>
            <person name="Sierra-Patev S."/>
            <person name="Naranjo-Ortiz M."/>
            <person name="Looney B."/>
            <person name="Konkel Z."/>
            <person name="Slot J.C."/>
            <person name="Sakamoto Y."/>
            <person name="Steenwyk J.L."/>
            <person name="Rokas A."/>
            <person name="Carro J."/>
            <person name="Camarero S."/>
            <person name="Ferreira P."/>
            <person name="Molpeceres G."/>
            <person name="Ruiz-Duenas F.J."/>
            <person name="Serrano A."/>
            <person name="Henrissat B."/>
            <person name="Drula E."/>
            <person name="Hughes K.W."/>
            <person name="Mata J.L."/>
            <person name="Ishikawa N.K."/>
            <person name="Vargas-Isla R."/>
            <person name="Ushijima S."/>
            <person name="Smith C.A."/>
            <person name="Ahrendt S."/>
            <person name="Andreopoulos W."/>
            <person name="He G."/>
            <person name="Labutti K."/>
            <person name="Lipzen A."/>
            <person name="Ng V."/>
            <person name="Sandor L."/>
            <person name="Barry K."/>
            <person name="Martinez A.T."/>
            <person name="Xiao Y."/>
            <person name="Gibbons J.G."/>
            <person name="Terashima K."/>
            <person name="Hibbett D.S."/>
            <person name="Grigoriev I.V."/>
        </authorList>
    </citation>
    <scope>NUCLEOTIDE SEQUENCE</scope>
    <source>
        <strain evidence="9">TFB9207</strain>
    </source>
</reference>
<feature type="region of interest" description="Disordered" evidence="7">
    <location>
        <begin position="131"/>
        <end position="165"/>
    </location>
</feature>
<dbReference type="GO" id="GO:0000329">
    <property type="term" value="C:fungal-type vacuole membrane"/>
    <property type="evidence" value="ECO:0007669"/>
    <property type="project" value="TreeGrafter"/>
</dbReference>
<dbReference type="PANTHER" id="PTHR16201">
    <property type="entry name" value="SEVEN TRANSMEMBRANE PROTEIN 1-RELATED"/>
    <property type="match status" value="1"/>
</dbReference>
<evidence type="ECO:0000313" key="10">
    <source>
        <dbReference type="Proteomes" id="UP001163846"/>
    </source>
</evidence>
<dbReference type="SMART" id="SM00679">
    <property type="entry name" value="CTNS"/>
    <property type="match status" value="2"/>
</dbReference>
<feature type="transmembrane region" description="Helical" evidence="8">
    <location>
        <begin position="70"/>
        <end position="88"/>
    </location>
</feature>
<feature type="transmembrane region" description="Helical" evidence="8">
    <location>
        <begin position="398"/>
        <end position="417"/>
    </location>
</feature>
<name>A0AA38P3K3_9AGAR</name>
<evidence type="ECO:0000256" key="3">
    <source>
        <dbReference type="ARBA" id="ARBA00022989"/>
    </source>
</evidence>
<evidence type="ECO:0000256" key="7">
    <source>
        <dbReference type="SAM" id="MobiDB-lite"/>
    </source>
</evidence>
<keyword evidence="3 8" id="KW-1133">Transmembrane helix</keyword>
<sequence length="510" mass="56543">MVSLTDFSILLGYLSIFCWLGAQFPQVLENIRRRSCEGLALPFLANWLLGDISNLIGCILTNQLPFQTWLAAYFVSVDLTLVGQYLYYQHVNPPRARSRIRPMSAGDRPPSRYRRLSAVASNVAAAAALAAQHGEHNVPRQASRWPQSSRDTGSRVPRDIDRDGDDVEEGALSALADSFHSEGGRTLNNKQVPWNTEWPRRGNSVGRYPALTRSAYFQPPSHPTFDPTPTDHSARGRTLQREAGQGRPDRVLPSTSLGRGSRVSRQSTSMVFLGVFALIGLGSFPSTRHVTSLSDATRTGRVLFPRTIHSTNMSSLDKASTATSLIDEHITTNDTYTIINIPLTTGIPAFEPKIVDASNERIIGRIFSWVCTTLYLTSRLPQIWKNYVRKSVEGLSMYLFIFAFMGNTFYVASILTAPEVYEPAPRSSDFIKECIPYLLGSGGTLVFDLTIVTQSFIYRSKPRRHRSRSRTTAEEEESGLLAGDVLGHAPQDEVDVHSRTRTASSSRAVA</sequence>
<dbReference type="Proteomes" id="UP001163846">
    <property type="component" value="Unassembled WGS sequence"/>
</dbReference>
<comment type="subcellular location">
    <subcellularLocation>
        <location evidence="1">Membrane</location>
        <topology evidence="1">Multi-pass membrane protein</topology>
    </subcellularLocation>
</comment>
<evidence type="ECO:0000313" key="9">
    <source>
        <dbReference type="EMBL" id="KAJ3835668.1"/>
    </source>
</evidence>
<keyword evidence="4 8" id="KW-0472">Membrane</keyword>
<feature type="transmembrane region" description="Helical" evidence="8">
    <location>
        <begin position="437"/>
        <end position="458"/>
    </location>
</feature>
<dbReference type="InterPro" id="IPR051415">
    <property type="entry name" value="LAAT-1"/>
</dbReference>
<evidence type="ECO:0000256" key="8">
    <source>
        <dbReference type="SAM" id="Phobius"/>
    </source>
</evidence>
<dbReference type="Pfam" id="PF04193">
    <property type="entry name" value="PQ-loop"/>
    <property type="match status" value="2"/>
</dbReference>
<feature type="region of interest" description="Disordered" evidence="7">
    <location>
        <begin position="216"/>
        <end position="263"/>
    </location>
</feature>
<evidence type="ECO:0000256" key="5">
    <source>
        <dbReference type="ARBA" id="ARBA00038039"/>
    </source>
</evidence>
<evidence type="ECO:0000256" key="4">
    <source>
        <dbReference type="ARBA" id="ARBA00023136"/>
    </source>
</evidence>
<comment type="catalytic activity">
    <reaction evidence="6">
        <text>L-histidine(out) + L-arginine(in) = L-histidine(in) + L-arginine(out)</text>
        <dbReference type="Rhea" id="RHEA:71063"/>
        <dbReference type="ChEBI" id="CHEBI:32682"/>
        <dbReference type="ChEBI" id="CHEBI:57595"/>
    </reaction>
</comment>
<protein>
    <submittedName>
        <fullName evidence="9">PQ loop repeat-domain-containing protein</fullName>
    </submittedName>
</protein>
<dbReference type="Gene3D" id="1.20.1280.290">
    <property type="match status" value="2"/>
</dbReference>
<proteinExistence type="inferred from homology"/>
<dbReference type="AlphaFoldDB" id="A0AA38P3K3"/>
<dbReference type="InterPro" id="IPR006603">
    <property type="entry name" value="PQ-loop_rpt"/>
</dbReference>
<gene>
    <name evidence="9" type="ORF">F5878DRAFT_627288</name>
</gene>
<evidence type="ECO:0000256" key="2">
    <source>
        <dbReference type="ARBA" id="ARBA00022692"/>
    </source>
</evidence>
<dbReference type="FunFam" id="1.20.1280.290:FF:000009">
    <property type="entry name" value="PQ loop repeat family protein"/>
    <property type="match status" value="1"/>
</dbReference>
<feature type="compositionally biased region" description="Polar residues" evidence="7">
    <location>
        <begin position="253"/>
        <end position="263"/>
    </location>
</feature>
<feature type="transmembrane region" description="Helical" evidence="8">
    <location>
        <begin position="6"/>
        <end position="22"/>
    </location>
</feature>
<comment type="caution">
    <text evidence="9">The sequence shown here is derived from an EMBL/GenBank/DDBJ whole genome shotgun (WGS) entry which is preliminary data.</text>
</comment>
<keyword evidence="10" id="KW-1185">Reference proteome</keyword>
<organism evidence="9 10">
    <name type="scientific">Lentinula raphanica</name>
    <dbReference type="NCBI Taxonomy" id="153919"/>
    <lineage>
        <taxon>Eukaryota</taxon>
        <taxon>Fungi</taxon>
        <taxon>Dikarya</taxon>
        <taxon>Basidiomycota</taxon>
        <taxon>Agaricomycotina</taxon>
        <taxon>Agaricomycetes</taxon>
        <taxon>Agaricomycetidae</taxon>
        <taxon>Agaricales</taxon>
        <taxon>Marasmiineae</taxon>
        <taxon>Omphalotaceae</taxon>
        <taxon>Lentinula</taxon>
    </lineage>
</organism>
<dbReference type="GO" id="GO:0015174">
    <property type="term" value="F:basic amino acid transmembrane transporter activity"/>
    <property type="evidence" value="ECO:0007669"/>
    <property type="project" value="TreeGrafter"/>
</dbReference>
<dbReference type="PANTHER" id="PTHR16201:SF34">
    <property type="entry name" value="LYSOSOMAL AMINO ACID TRANSPORTER 1"/>
    <property type="match status" value="1"/>
</dbReference>
<feature type="region of interest" description="Disordered" evidence="7">
    <location>
        <begin position="466"/>
        <end position="510"/>
    </location>
</feature>
<comment type="similarity">
    <text evidence="5">Belongs to the laat-1 family.</text>
</comment>
<feature type="compositionally biased region" description="Low complexity" evidence="7">
    <location>
        <begin position="501"/>
        <end position="510"/>
    </location>
</feature>
<keyword evidence="2 8" id="KW-0812">Transmembrane</keyword>
<feature type="compositionally biased region" description="Basic and acidic residues" evidence="7">
    <location>
        <begin position="152"/>
        <end position="161"/>
    </location>
</feature>
<feature type="region of interest" description="Disordered" evidence="7">
    <location>
        <begin position="179"/>
        <end position="201"/>
    </location>
</feature>
<dbReference type="GO" id="GO:0034488">
    <property type="term" value="P:basic amino acid transmembrane export from vacuole"/>
    <property type="evidence" value="ECO:0007669"/>
    <property type="project" value="TreeGrafter"/>
</dbReference>
<accession>A0AA38P3K3</accession>
<evidence type="ECO:0000256" key="6">
    <source>
        <dbReference type="ARBA" id="ARBA00050768"/>
    </source>
</evidence>
<evidence type="ECO:0000256" key="1">
    <source>
        <dbReference type="ARBA" id="ARBA00004141"/>
    </source>
</evidence>
<dbReference type="EMBL" id="MU806389">
    <property type="protein sequence ID" value="KAJ3835668.1"/>
    <property type="molecule type" value="Genomic_DNA"/>
</dbReference>